<dbReference type="RefSeq" id="XP_013093481.2">
    <property type="nucleotide sequence ID" value="XM_013238027.2"/>
</dbReference>
<dbReference type="EnsemblMetazoa" id="BGLB000576-RP">
    <property type="protein sequence ID" value="BGLB000576-PP"/>
    <property type="gene ID" value="BGLB000576"/>
</dbReference>
<dbReference type="GO" id="GO:0008270">
    <property type="term" value="F:zinc ion binding"/>
    <property type="evidence" value="ECO:0007669"/>
    <property type="project" value="UniProtKB-KW"/>
</dbReference>
<dbReference type="AlphaFoldDB" id="A0A2C9JCI0"/>
<dbReference type="Pfam" id="PF00096">
    <property type="entry name" value="zf-C2H2"/>
    <property type="match status" value="3"/>
</dbReference>
<name>A0A2C9JCI0_BIOGL</name>
<dbReference type="GO" id="GO:0000978">
    <property type="term" value="F:RNA polymerase II cis-regulatory region sequence-specific DNA binding"/>
    <property type="evidence" value="ECO:0007669"/>
    <property type="project" value="TreeGrafter"/>
</dbReference>
<feature type="domain" description="C2H2-type" evidence="15">
    <location>
        <begin position="801"/>
        <end position="830"/>
    </location>
</feature>
<dbReference type="VEuPathDB" id="VectorBase:BGLB000576"/>
<feature type="region of interest" description="Disordered" evidence="14">
    <location>
        <begin position="903"/>
        <end position="1036"/>
    </location>
</feature>
<sequence>MDEISITKKMATSELTSFPVGLDKERPLIHADATSEHGSTEQTRRQRRKQDAMEEGWDFRKLNDEEFEEFCVYIVQDRPCEPACHNRAQASLPRNLTFRPSIICQNSVGVWSSEHIPRGTRFGPLVGEKLDRLSTTEQFHPKYIWQVYKDGVLDYMIQITDPDRSSWQLFMNLAPSDREQNVVACQHGAHIYFYTVKPIEANTELLFWFSQEYSERVKCPSSVGEKNLPYVNRLVPAPTLSQSSLKETNKSDKPEAFKFLNGDKHLSPLRSADSQTPALHAEPALVSGLHSPPSSQYTTFSYSHLPSSHLGRVSSSQPTYLSSPPPPLRINNAANSDESSPILDFSISKKNSRSAEEVSNVKVERKTPENQTKPSTEGAIWSPRSPQRPKVLDQERKSHWEPVKFEQAQESNKGRRSPKEGANSRRSSTPKGQIRSRSPIQNDQPPAAHQGGGFKPFQSPSKRHAGLIENLLLKKMQEQGAEFPAQYFPPRGGHFPIQQHPSQTPTMNELKANTNPDSKPCYTSETPKRGSEELYPFNPFPMFKFGNLYPPNFLLDRPYNPLLSPVKADNLNFMSRFLPAMKHSAFNSPMMLPNSSMPGLPGLPGLFPMNPLYQQLAQHYPSLPTWPLYPPFSTADIAPPSENQVPHLPNSQDKGLNLTKPKTVHQHMTSRGYRNLPYPLKKKDGKMHYECNVCMKTFGQLSNLKVHLRTHTGERPFVCQTCSKGFTQLAHLQKHNLVHTGEKPHKCQVCDKRFSSTSNLKTHMRLHSGEKPFHCKCCNAKFTQFVHLKLHRRLHTNERPFECSQCNRKYISRSGLKTHWKTGSCVPQNPLADFNTLIDMSFDDNGDERSHDSFDESSINYDNEIDVDDSNDAEEHHLDEENIKDEEDTDEVDIKWRRDFPHLDERGLSPEDKVRSDSLNSHFQGIKEPHTGDEAVLSPNKPRERCSSRASSTNSHPTSSPLRTSTPNPDSPGGHITKNEDQNPQHFRLSEHSARHNDTSKETSHVSSSLSPTGRSENASRHPQDMATSSSGVATPANLPHSLYPFGMVHRSLSEPQPFPGLPPTNCLSSSHREMLST</sequence>
<evidence type="ECO:0008006" key="20">
    <source>
        <dbReference type="Google" id="ProtNLM"/>
    </source>
</evidence>
<dbReference type="InterPro" id="IPR044413">
    <property type="entry name" value="PRDM1_PR-SET"/>
</dbReference>
<dbReference type="RefSeq" id="XP_013093453.2">
    <property type="nucleotide sequence ID" value="XM_013237999.2"/>
</dbReference>
<evidence type="ECO:0000256" key="4">
    <source>
        <dbReference type="ARBA" id="ARBA00022737"/>
    </source>
</evidence>
<dbReference type="EnsemblMetazoa" id="BGLB000576-RN">
    <property type="protein sequence ID" value="BGLB000576-PN"/>
    <property type="gene ID" value="BGLB000576"/>
</dbReference>
<evidence type="ECO:0000313" key="17">
    <source>
        <dbReference type="EnsemblMetazoa" id="BGLB000576-PG"/>
    </source>
</evidence>
<dbReference type="EnsemblMetazoa" id="BGLB000576-RF">
    <property type="protein sequence ID" value="BGLB000576-PF"/>
    <property type="gene ID" value="BGLB000576"/>
</dbReference>
<feature type="compositionally biased region" description="Basic and acidic residues" evidence="14">
    <location>
        <begin position="903"/>
        <end position="916"/>
    </location>
</feature>
<dbReference type="PROSITE" id="PS00028">
    <property type="entry name" value="ZINC_FINGER_C2H2_1"/>
    <property type="match status" value="4"/>
</dbReference>
<feature type="region of interest" description="Disordered" evidence="14">
    <location>
        <begin position="24"/>
        <end position="51"/>
    </location>
</feature>
<dbReference type="EnsemblMetazoa" id="BGLB000576-RE">
    <property type="protein sequence ID" value="BGLB000576-PE"/>
    <property type="gene ID" value="BGLB000576"/>
</dbReference>
<evidence type="ECO:0000256" key="3">
    <source>
        <dbReference type="ARBA" id="ARBA00022723"/>
    </source>
</evidence>
<feature type="domain" description="C2H2-type" evidence="15">
    <location>
        <begin position="773"/>
        <end position="800"/>
    </location>
</feature>
<dbReference type="GO" id="GO:0005737">
    <property type="term" value="C:cytoplasm"/>
    <property type="evidence" value="ECO:0007669"/>
    <property type="project" value="TreeGrafter"/>
</dbReference>
<evidence type="ECO:0000256" key="14">
    <source>
        <dbReference type="SAM" id="MobiDB-lite"/>
    </source>
</evidence>
<dbReference type="InterPro" id="IPR036236">
    <property type="entry name" value="Znf_C2H2_sf"/>
</dbReference>
<accession>A0A2C9JCI0</accession>
<dbReference type="KEGG" id="bgt:106077229"/>
<dbReference type="PANTHER" id="PTHR16515">
    <property type="entry name" value="PR DOMAIN ZINC FINGER PROTEIN"/>
    <property type="match status" value="1"/>
</dbReference>
<reference evidence="17" key="2">
    <citation type="submission" date="2013-03" db="EMBL/GenBank/DDBJ databases">
        <title>Sequence assembly of the Biomphalaria glabrata genome version 4.3.</title>
        <authorList>
            <person name="Warren W."/>
            <person name="Wilson R.K."/>
            <person name="Hillier L.W."/>
            <person name="Minx P."/>
        </authorList>
    </citation>
    <scope>NUCLEOTIDE SEQUENCE</scope>
    <source>
        <strain evidence="17">BB02</strain>
    </source>
</reference>
<feature type="domain" description="C2H2-type" evidence="15">
    <location>
        <begin position="689"/>
        <end position="716"/>
    </location>
</feature>
<dbReference type="RefSeq" id="XP_013093466.2">
    <property type="nucleotide sequence ID" value="XM_013238012.2"/>
</dbReference>
<dbReference type="Gene3D" id="2.170.270.10">
    <property type="entry name" value="SET domain"/>
    <property type="match status" value="1"/>
</dbReference>
<dbReference type="STRING" id="6526.A0A2C9JCI0"/>
<keyword evidence="5 13" id="KW-0863">Zinc-finger</keyword>
<keyword evidence="12" id="KW-0539">Nucleus</keyword>
<dbReference type="OrthoDB" id="7327383at2759"/>
<evidence type="ECO:0000256" key="1">
    <source>
        <dbReference type="ARBA" id="ARBA00004123"/>
    </source>
</evidence>
<feature type="compositionally biased region" description="Basic and acidic residues" evidence="14">
    <location>
        <begin position="977"/>
        <end position="1004"/>
    </location>
</feature>
<feature type="domain" description="C2H2-type" evidence="15">
    <location>
        <begin position="717"/>
        <end position="744"/>
    </location>
</feature>
<proteinExistence type="predicted"/>
<keyword evidence="9" id="KW-0238">DNA-binding</keyword>
<dbReference type="PROSITE" id="PS50157">
    <property type="entry name" value="ZINC_FINGER_C2H2_2"/>
    <property type="match status" value="5"/>
</dbReference>
<evidence type="ECO:0000256" key="10">
    <source>
        <dbReference type="ARBA" id="ARBA00023130"/>
    </source>
</evidence>
<protein>
    <recommendedName>
        <fullName evidence="20">PR domain zinc finger protein 1</fullName>
    </recommendedName>
</protein>
<dbReference type="FunFam" id="3.30.160.60:FF:000211">
    <property type="entry name" value="PR domain zinc finger protein 1"/>
    <property type="match status" value="1"/>
</dbReference>
<dbReference type="SUPFAM" id="SSF57667">
    <property type="entry name" value="beta-beta-alpha zinc fingers"/>
    <property type="match status" value="3"/>
</dbReference>
<evidence type="ECO:0000256" key="6">
    <source>
        <dbReference type="ARBA" id="ARBA00022833"/>
    </source>
</evidence>
<evidence type="ECO:0000256" key="13">
    <source>
        <dbReference type="PROSITE-ProRule" id="PRU00042"/>
    </source>
</evidence>
<dbReference type="PROSITE" id="PS50280">
    <property type="entry name" value="SET"/>
    <property type="match status" value="1"/>
</dbReference>
<keyword evidence="11" id="KW-0804">Transcription</keyword>
<dbReference type="PANTHER" id="PTHR16515:SF59">
    <property type="entry name" value="PR DOMAIN ZINC FINGER PROTEIN 1"/>
    <property type="match status" value="1"/>
</dbReference>
<reference evidence="17" key="1">
    <citation type="journal article" date="2004" name="J. Parasitol.">
        <title>The mitochondrial genome of Biomphalaria glabrata (Gastropoda: Basommatophora), intermediate host of Schistosoma mansoni.</title>
        <authorList>
            <person name="DeJong R.J."/>
            <person name="Emery A.M."/>
            <person name="Adema C.M."/>
        </authorList>
    </citation>
    <scope>NUCLEOTIDE SEQUENCE</scope>
    <source>
        <strain evidence="17">BB02</strain>
    </source>
</reference>
<dbReference type="RefSeq" id="XP_013093460.2">
    <property type="nucleotide sequence ID" value="XM_013238006.2"/>
</dbReference>
<dbReference type="InterPro" id="IPR046341">
    <property type="entry name" value="SET_dom_sf"/>
</dbReference>
<keyword evidence="10" id="KW-1064">Adaptive immunity</keyword>
<gene>
    <name evidence="18" type="primary">106077229</name>
</gene>
<evidence type="ECO:0000256" key="11">
    <source>
        <dbReference type="ARBA" id="ARBA00023163"/>
    </source>
</evidence>
<dbReference type="GO" id="GO:0045087">
    <property type="term" value="P:innate immune response"/>
    <property type="evidence" value="ECO:0007669"/>
    <property type="project" value="UniProtKB-KW"/>
</dbReference>
<keyword evidence="7" id="KW-0391">Immunity</keyword>
<feature type="compositionally biased region" description="Polar residues" evidence="14">
    <location>
        <begin position="948"/>
        <end position="968"/>
    </location>
</feature>
<feature type="compositionally biased region" description="Polar residues" evidence="14">
    <location>
        <begin position="424"/>
        <end position="444"/>
    </location>
</feature>
<comment type="subcellular location">
    <subcellularLocation>
        <location evidence="1">Nucleus</location>
    </subcellularLocation>
</comment>
<evidence type="ECO:0000256" key="9">
    <source>
        <dbReference type="ARBA" id="ARBA00023125"/>
    </source>
</evidence>
<dbReference type="InterPro" id="IPR050331">
    <property type="entry name" value="Zinc_finger"/>
</dbReference>
<organism evidence="18 19">
    <name type="scientific">Biomphalaria glabrata</name>
    <name type="common">Bloodfluke planorb</name>
    <name type="synonym">Freshwater snail</name>
    <dbReference type="NCBI Taxonomy" id="6526"/>
    <lineage>
        <taxon>Eukaryota</taxon>
        <taxon>Metazoa</taxon>
        <taxon>Spiralia</taxon>
        <taxon>Lophotrochozoa</taxon>
        <taxon>Mollusca</taxon>
        <taxon>Gastropoda</taxon>
        <taxon>Heterobranchia</taxon>
        <taxon>Euthyneura</taxon>
        <taxon>Panpulmonata</taxon>
        <taxon>Hygrophila</taxon>
        <taxon>Lymnaeoidea</taxon>
        <taxon>Planorbidae</taxon>
        <taxon>Biomphalaria</taxon>
    </lineage>
</organism>
<dbReference type="CDD" id="cd19187">
    <property type="entry name" value="PR-SET_PRDM1"/>
    <property type="match status" value="1"/>
</dbReference>
<feature type="compositionally biased region" description="Polar residues" evidence="14">
    <location>
        <begin position="313"/>
        <end position="322"/>
    </location>
</feature>
<keyword evidence="8" id="KW-0805">Transcription regulation</keyword>
<dbReference type="EnsemblMetazoa" id="BGLB000576-RO">
    <property type="protein sequence ID" value="BGLB000576-PO"/>
    <property type="gene ID" value="BGLB000576"/>
</dbReference>
<evidence type="ECO:0000259" key="16">
    <source>
        <dbReference type="PROSITE" id="PS50280"/>
    </source>
</evidence>
<dbReference type="SUPFAM" id="SSF82199">
    <property type="entry name" value="SET domain"/>
    <property type="match status" value="1"/>
</dbReference>
<dbReference type="InterPro" id="IPR013087">
    <property type="entry name" value="Znf_C2H2_type"/>
</dbReference>
<dbReference type="GO" id="GO:0002250">
    <property type="term" value="P:adaptive immune response"/>
    <property type="evidence" value="ECO:0007669"/>
    <property type="project" value="UniProtKB-KW"/>
</dbReference>
<dbReference type="Pfam" id="PF21549">
    <property type="entry name" value="PRDM2_PR"/>
    <property type="match status" value="1"/>
</dbReference>
<evidence type="ECO:0000256" key="12">
    <source>
        <dbReference type="ARBA" id="ARBA00023242"/>
    </source>
</evidence>
<feature type="region of interest" description="Disordered" evidence="14">
    <location>
        <begin position="846"/>
        <end position="871"/>
    </location>
</feature>
<keyword evidence="6" id="KW-0862">Zinc</keyword>
<keyword evidence="3" id="KW-0479">Metal-binding</keyword>
<dbReference type="GO" id="GO:0001227">
    <property type="term" value="F:DNA-binding transcription repressor activity, RNA polymerase II-specific"/>
    <property type="evidence" value="ECO:0007669"/>
    <property type="project" value="InterPro"/>
</dbReference>
<keyword evidence="4" id="KW-0677">Repeat</keyword>
<feature type="region of interest" description="Disordered" evidence="14">
    <location>
        <begin position="1055"/>
        <end position="1078"/>
    </location>
</feature>
<dbReference type="RefSeq" id="XP_013093500.2">
    <property type="nucleotide sequence ID" value="XM_013238046.2"/>
</dbReference>
<evidence type="ECO:0000256" key="8">
    <source>
        <dbReference type="ARBA" id="ARBA00023015"/>
    </source>
</evidence>
<dbReference type="RefSeq" id="XP_013093473.2">
    <property type="nucleotide sequence ID" value="XM_013238019.2"/>
</dbReference>
<feature type="region of interest" description="Disordered" evidence="14">
    <location>
        <begin position="308"/>
        <end position="461"/>
    </location>
</feature>
<dbReference type="Gene3D" id="3.30.160.60">
    <property type="entry name" value="Classic Zinc Finger"/>
    <property type="match status" value="5"/>
</dbReference>
<reference evidence="18" key="3">
    <citation type="submission" date="2020-05" db="UniProtKB">
        <authorList>
            <consortium name="EnsemblMetazoa"/>
        </authorList>
    </citation>
    <scope>IDENTIFICATION</scope>
    <source>
        <strain evidence="18">BB02</strain>
    </source>
</reference>
<dbReference type="FunFam" id="3.30.160.60:FF:000262">
    <property type="entry name" value="PR domain zinc finger protein 1"/>
    <property type="match status" value="1"/>
</dbReference>
<feature type="compositionally biased region" description="Polar residues" evidence="14">
    <location>
        <begin position="1005"/>
        <end position="1017"/>
    </location>
</feature>
<dbReference type="GO" id="GO:0045165">
    <property type="term" value="P:cell fate commitment"/>
    <property type="evidence" value="ECO:0007669"/>
    <property type="project" value="TreeGrafter"/>
</dbReference>
<dbReference type="EnsemblMetazoa" id="BGLB000576-RG">
    <property type="protein sequence ID" value="BGLB000576-PG"/>
    <property type="gene ID" value="BGLB000576"/>
</dbReference>
<dbReference type="FunFam" id="3.30.160.60:FF:000132">
    <property type="entry name" value="PR domain zinc finger protein 1"/>
    <property type="match status" value="1"/>
</dbReference>
<keyword evidence="2" id="KW-0399">Innate immunity</keyword>
<dbReference type="Proteomes" id="UP000076420">
    <property type="component" value="Unassembled WGS sequence"/>
</dbReference>
<dbReference type="SMART" id="SM00317">
    <property type="entry name" value="SET"/>
    <property type="match status" value="1"/>
</dbReference>
<evidence type="ECO:0000313" key="19">
    <source>
        <dbReference type="Proteomes" id="UP000076420"/>
    </source>
</evidence>
<evidence type="ECO:0000256" key="2">
    <source>
        <dbReference type="ARBA" id="ARBA00022588"/>
    </source>
</evidence>
<feature type="compositionally biased region" description="Basic and acidic residues" evidence="14">
    <location>
        <begin position="390"/>
        <end position="404"/>
    </location>
</feature>
<dbReference type="EnsemblMetazoa" id="BGLB000576-RS">
    <property type="protein sequence ID" value="BGLB000576-PS"/>
    <property type="gene ID" value="BGLB000576"/>
</dbReference>
<dbReference type="EnsemblMetazoa" id="BGLB000576-RB">
    <property type="protein sequence ID" value="BGLB000576-PB"/>
    <property type="gene ID" value="BGLB000576"/>
</dbReference>
<dbReference type="GO" id="GO:0005634">
    <property type="term" value="C:nucleus"/>
    <property type="evidence" value="ECO:0007669"/>
    <property type="project" value="UniProtKB-SubCell"/>
</dbReference>
<feature type="domain" description="SET" evidence="16">
    <location>
        <begin position="94"/>
        <end position="210"/>
    </location>
</feature>
<evidence type="ECO:0000313" key="18">
    <source>
        <dbReference type="EnsemblMetazoa" id="BGLB000576-PO"/>
    </source>
</evidence>
<evidence type="ECO:0000256" key="7">
    <source>
        <dbReference type="ARBA" id="ARBA00022859"/>
    </source>
</evidence>
<dbReference type="InterPro" id="IPR001214">
    <property type="entry name" value="SET_dom"/>
</dbReference>
<dbReference type="RefSeq" id="XP_013093487.2">
    <property type="nucleotide sequence ID" value="XM_013238033.2"/>
</dbReference>
<feature type="domain" description="C2H2-type" evidence="15">
    <location>
        <begin position="745"/>
        <end position="772"/>
    </location>
</feature>
<dbReference type="SMART" id="SM00355">
    <property type="entry name" value="ZnF_C2H2"/>
    <property type="match status" value="5"/>
</dbReference>
<dbReference type="VEuPathDB" id="VectorBase:BGLAX_035493"/>
<evidence type="ECO:0000259" key="15">
    <source>
        <dbReference type="PROSITE" id="PS50157"/>
    </source>
</evidence>
<evidence type="ECO:0000256" key="5">
    <source>
        <dbReference type="ARBA" id="ARBA00022771"/>
    </source>
</evidence>